<organism evidence="2">
    <name type="scientific">Encarsia formosa</name>
    <name type="common">Whitefly parasite</name>
    <dbReference type="NCBI Taxonomy" id="32400"/>
    <lineage>
        <taxon>Eukaryota</taxon>
        <taxon>Metazoa</taxon>
        <taxon>Ecdysozoa</taxon>
        <taxon>Arthropoda</taxon>
        <taxon>Hexapoda</taxon>
        <taxon>Insecta</taxon>
        <taxon>Pterygota</taxon>
        <taxon>Neoptera</taxon>
        <taxon>Endopterygota</taxon>
        <taxon>Hymenoptera</taxon>
        <taxon>Apocrita</taxon>
        <taxon>Proctotrupomorpha</taxon>
        <taxon>Chalcidoidea</taxon>
        <taxon>Aphelinidae</taxon>
        <taxon>Coccophaginae</taxon>
        <taxon>Encarsia</taxon>
    </lineage>
</organism>
<dbReference type="AlphaFoldDB" id="A0A514TTW9"/>
<dbReference type="GO" id="GO:0005549">
    <property type="term" value="F:odorant binding"/>
    <property type="evidence" value="ECO:0007669"/>
    <property type="project" value="InterPro"/>
</dbReference>
<evidence type="ECO:0000256" key="1">
    <source>
        <dbReference type="SAM" id="SignalP"/>
    </source>
</evidence>
<dbReference type="CDD" id="cd23992">
    <property type="entry name" value="PBP_GOBP"/>
    <property type="match status" value="1"/>
</dbReference>
<evidence type="ECO:0000313" key="2">
    <source>
        <dbReference type="EMBL" id="QDJ95948.1"/>
    </source>
</evidence>
<dbReference type="Pfam" id="PF01395">
    <property type="entry name" value="PBP_GOBP"/>
    <property type="match status" value="1"/>
</dbReference>
<feature type="chain" id="PRO_5022031142" evidence="1">
    <location>
        <begin position="20"/>
        <end position="129"/>
    </location>
</feature>
<dbReference type="Gene3D" id="1.10.238.20">
    <property type="entry name" value="Pheromone/general odorant binding protein domain"/>
    <property type="match status" value="1"/>
</dbReference>
<protein>
    <submittedName>
        <fullName evidence="2">Odorant-binding protein 5</fullName>
    </submittedName>
</protein>
<dbReference type="SUPFAM" id="SSF47565">
    <property type="entry name" value="Insect pheromone/odorant-binding proteins"/>
    <property type="match status" value="1"/>
</dbReference>
<reference evidence="2" key="1">
    <citation type="submission" date="2019-05" db="EMBL/GenBank/DDBJ databases">
        <title>The identification and expression analysis of odorant binding protein genes in Encarsia formosa by antennal transcriptome analysis.</title>
        <authorList>
            <person name="He Y."/>
        </authorList>
    </citation>
    <scope>NUCLEOTIDE SEQUENCE</scope>
    <source>
        <tissue evidence="2">Antenna</tissue>
    </source>
</reference>
<keyword evidence="1" id="KW-0732">Signal</keyword>
<feature type="signal peptide" evidence="1">
    <location>
        <begin position="1"/>
        <end position="19"/>
    </location>
</feature>
<dbReference type="InterPro" id="IPR006170">
    <property type="entry name" value="PBP/GOBP"/>
</dbReference>
<dbReference type="SMART" id="SM00708">
    <property type="entry name" value="PhBP"/>
    <property type="match status" value="1"/>
</dbReference>
<dbReference type="EMBL" id="MK990470">
    <property type="protein sequence ID" value="QDJ95948.1"/>
    <property type="molecule type" value="mRNA"/>
</dbReference>
<sequence>MKLIFCIIGISLITGQVLCFDLEKVLEPFLEECNKELGISEKDKPDLKDPKFRCYGACVLKKLKMMENGKLNEQMMIESLENAYPKADNTQKSKIKECVSTANTEKDECEVFNVTVKCVQELGLPKDTV</sequence>
<proteinExistence type="evidence at transcript level"/>
<name>A0A514TTW9_ENCFO</name>
<accession>A0A514TTW9</accession>
<dbReference type="InterPro" id="IPR036728">
    <property type="entry name" value="PBP_GOBP_sf"/>
</dbReference>